<dbReference type="PANTHER" id="PTHR43684">
    <property type="match status" value="1"/>
</dbReference>
<accession>A0A6J6DNP1</accession>
<comment type="similarity">
    <text evidence="1">Belongs to the enoyl-CoA hydratase/isomerase family.</text>
</comment>
<protein>
    <submittedName>
        <fullName evidence="2">Unannotated protein</fullName>
    </submittedName>
</protein>
<dbReference type="InterPro" id="IPR051053">
    <property type="entry name" value="ECH/Chromodomain_protein"/>
</dbReference>
<sequence length="273" mass="28876">MEYTQITVDRRGADHEVVLVTLNRPEKLNAWTPTMADEQAHAIEAANDDPTVGAIVMTGAGRGFCAGADMEATFKSRLDGVDPGRDTAGGTGGMPRGLDWVALLRESKPIVCAINGAAVGIGVTMCLPADQLVASTGAKFGMGFIKMGLVPELASTRLLAARVGLGRASDLMLSGRIVPAADAHRIGLVDDLVEPDELLDRAIATAASYAANPDLQLRMTKQLLTLNAAETDLALVQQREMEMLTRCWASPEHAEAVSAFLAKRPPVFRPTSG</sequence>
<gene>
    <name evidence="2" type="ORF">UFOPK1493_02078</name>
</gene>
<dbReference type="CDD" id="cd06558">
    <property type="entry name" value="crotonase-like"/>
    <property type="match status" value="1"/>
</dbReference>
<dbReference type="EMBL" id="CAEZSR010000075">
    <property type="protein sequence ID" value="CAB4565752.1"/>
    <property type="molecule type" value="Genomic_DNA"/>
</dbReference>
<dbReference type="SUPFAM" id="SSF52096">
    <property type="entry name" value="ClpP/crotonase"/>
    <property type="match status" value="1"/>
</dbReference>
<name>A0A6J6DNP1_9ZZZZ</name>
<dbReference type="PANTHER" id="PTHR43684:SF4">
    <property type="entry name" value="ENOYL-COA HYDRATASE_ISOMERASE FAMILY PROTEIN (AFU_ORTHOLOGUE AFUA_1G01890)"/>
    <property type="match status" value="1"/>
</dbReference>
<dbReference type="Gene3D" id="3.90.226.10">
    <property type="entry name" value="2-enoyl-CoA Hydratase, Chain A, domain 1"/>
    <property type="match status" value="1"/>
</dbReference>
<evidence type="ECO:0000256" key="1">
    <source>
        <dbReference type="ARBA" id="ARBA00005254"/>
    </source>
</evidence>
<dbReference type="InterPro" id="IPR029045">
    <property type="entry name" value="ClpP/crotonase-like_dom_sf"/>
</dbReference>
<evidence type="ECO:0000313" key="2">
    <source>
        <dbReference type="EMBL" id="CAB4565752.1"/>
    </source>
</evidence>
<dbReference type="Pfam" id="PF00378">
    <property type="entry name" value="ECH_1"/>
    <property type="match status" value="1"/>
</dbReference>
<reference evidence="2" key="1">
    <citation type="submission" date="2020-05" db="EMBL/GenBank/DDBJ databases">
        <authorList>
            <person name="Chiriac C."/>
            <person name="Salcher M."/>
            <person name="Ghai R."/>
            <person name="Kavagutti S V."/>
        </authorList>
    </citation>
    <scope>NUCLEOTIDE SEQUENCE</scope>
</reference>
<organism evidence="2">
    <name type="scientific">freshwater metagenome</name>
    <dbReference type="NCBI Taxonomy" id="449393"/>
    <lineage>
        <taxon>unclassified sequences</taxon>
        <taxon>metagenomes</taxon>
        <taxon>ecological metagenomes</taxon>
    </lineage>
</organism>
<proteinExistence type="inferred from homology"/>
<dbReference type="AlphaFoldDB" id="A0A6J6DNP1"/>
<dbReference type="InterPro" id="IPR001753">
    <property type="entry name" value="Enoyl-CoA_hydra/iso"/>
</dbReference>